<organism evidence="3 5">
    <name type="scientific">Rhodococcus hoagii</name>
    <name type="common">Corynebacterium equii</name>
    <dbReference type="NCBI Taxonomy" id="43767"/>
    <lineage>
        <taxon>Bacteria</taxon>
        <taxon>Bacillati</taxon>
        <taxon>Actinomycetota</taxon>
        <taxon>Actinomycetes</taxon>
        <taxon>Mycobacteriales</taxon>
        <taxon>Nocardiaceae</taxon>
        <taxon>Prescottella</taxon>
    </lineage>
</organism>
<reference evidence="2" key="1">
    <citation type="submission" date="2019-11" db="EMBL/GenBank/DDBJ databases">
        <title>Spread of Macrolides and rifampicin resistant Rhodococcus equi in clinical isolates in the USA.</title>
        <authorList>
            <person name="Alvarez-Narvaez S."/>
            <person name="Huber L."/>
            <person name="Cohen N.D."/>
            <person name="Slovis N."/>
            <person name="Greiter M."/>
            <person name="Giguere S."/>
            <person name="Hart K."/>
        </authorList>
    </citation>
    <scope>NUCLEOTIDE SEQUENCE</scope>
    <source>
        <strain evidence="2">Lh_17</strain>
    </source>
</reference>
<dbReference type="EMBL" id="WVDC01000007">
    <property type="protein sequence ID" value="NKW43140.1"/>
    <property type="molecule type" value="Genomic_DNA"/>
</dbReference>
<dbReference type="PANTHER" id="PTHR43211">
    <property type="entry name" value="FUMARYLACETOACETATE HYDROLASE"/>
    <property type="match status" value="1"/>
</dbReference>
<feature type="domain" description="Fumarylacetoacetase-like C-terminal" evidence="1">
    <location>
        <begin position="91"/>
        <end position="308"/>
    </location>
</feature>
<dbReference type="EMBL" id="WUXR01000021">
    <property type="protein sequence ID" value="MBM4568586.1"/>
    <property type="molecule type" value="Genomic_DNA"/>
</dbReference>
<reference evidence="3" key="2">
    <citation type="journal article" date="2020" name="Environ. Microbiol.">
        <title>The novel and transferable erm(51) gene confers Macrolides, Lincosamides, and Streptogramins B (MLSB) resistance to clonal Rhodococcus equi in the environment.</title>
        <authorList>
            <person name="Huber L."/>
            <person name="Giguere S."/>
            <person name="Slovis N.M."/>
            <person name="Alvarez-Narvaez S."/>
            <person name="Hart K.A."/>
            <person name="Greiter M."/>
            <person name="Morris E.R.A."/>
            <person name="Cohen N.D."/>
        </authorList>
    </citation>
    <scope>NUCLEOTIDE SEQUENCE</scope>
    <source>
        <strain evidence="3">Lh_116_1</strain>
        <strain evidence="4">Lh_16_1</strain>
    </source>
</reference>
<evidence type="ECO:0000313" key="5">
    <source>
        <dbReference type="Proteomes" id="UP000603463"/>
    </source>
</evidence>
<evidence type="ECO:0000313" key="4">
    <source>
        <dbReference type="EMBL" id="NKW43140.1"/>
    </source>
</evidence>
<evidence type="ECO:0000259" key="1">
    <source>
        <dbReference type="Pfam" id="PF01557"/>
    </source>
</evidence>
<comment type="caution">
    <text evidence="3">The sequence shown here is derived from an EMBL/GenBank/DDBJ whole genome shotgun (WGS) entry which is preliminary data.</text>
</comment>
<gene>
    <name evidence="2" type="ORF">GS441_25190</name>
    <name evidence="3" type="ORF">GS882_16035</name>
    <name evidence="4" type="ORF">GS947_16395</name>
</gene>
<dbReference type="PANTHER" id="PTHR43211:SF1">
    <property type="entry name" value="BLL6422 PROTEIN"/>
    <property type="match status" value="1"/>
</dbReference>
<dbReference type="InterPro" id="IPR036663">
    <property type="entry name" value="Fumarylacetoacetase_C_sf"/>
</dbReference>
<evidence type="ECO:0000313" key="2">
    <source>
        <dbReference type="EMBL" id="MBM4568586.1"/>
    </source>
</evidence>
<sequence length="310" mass="34337">MKLATVEYRSSEQTALVLEDGEKLLLLSRAASLMTGRLAPELSTMQRIIDGGAPVREMLDRIADATPDDAVVDAHQVRWMSPLPRPEQIRDFGCFIDHFRNARARIQGIPVSEVELPAIQLERPLYYVANRLSVTGHEADVKWPAYSTVRDYELEFACILGRGGADIPREHAHDHIFGYTIFNDFSARDTQLEEISTGLGLSKSKDFANSNVLGPWIVTTDELDDPYRLQMVARINGEEVSRGTSADMHHTFADMITFASSSTQLYAGEVLCSGTVPTGCGLEHGRYLEPADVVELEVSGIGILRNRVMA</sequence>
<dbReference type="Proteomes" id="UP000603463">
    <property type="component" value="Unassembled WGS sequence"/>
</dbReference>
<evidence type="ECO:0000313" key="3">
    <source>
        <dbReference type="EMBL" id="NKT79617.1"/>
    </source>
</evidence>
<keyword evidence="3" id="KW-0378">Hydrolase</keyword>
<name>A0A9Q4ZN80_RHOHA</name>
<dbReference type="RefSeq" id="WP_084846721.1">
    <property type="nucleotide sequence ID" value="NZ_CP095477.1"/>
</dbReference>
<dbReference type="InterPro" id="IPR011234">
    <property type="entry name" value="Fumarylacetoacetase-like_C"/>
</dbReference>
<dbReference type="Proteomes" id="UP000608063">
    <property type="component" value="Unassembled WGS sequence"/>
</dbReference>
<dbReference type="Pfam" id="PF01557">
    <property type="entry name" value="FAA_hydrolase"/>
    <property type="match status" value="1"/>
</dbReference>
<dbReference type="GO" id="GO:0016787">
    <property type="term" value="F:hydrolase activity"/>
    <property type="evidence" value="ECO:0007669"/>
    <property type="project" value="UniProtKB-KW"/>
</dbReference>
<accession>A0A9Q4ZN80</accession>
<proteinExistence type="predicted"/>
<dbReference type="AlphaFoldDB" id="A0A9Q4ZN80"/>
<dbReference type="Gene3D" id="3.90.850.10">
    <property type="entry name" value="Fumarylacetoacetase-like, C-terminal domain"/>
    <property type="match status" value="1"/>
</dbReference>
<protein>
    <submittedName>
        <fullName evidence="3">Fumarylacetoacetate hydrolase family protein</fullName>
    </submittedName>
</protein>
<dbReference type="Proteomes" id="UP000808906">
    <property type="component" value="Unassembled WGS sequence"/>
</dbReference>
<dbReference type="EMBL" id="WVBC01000030">
    <property type="protein sequence ID" value="NKT79617.1"/>
    <property type="molecule type" value="Genomic_DNA"/>
</dbReference>
<dbReference type="SUPFAM" id="SSF56529">
    <property type="entry name" value="FAH"/>
    <property type="match status" value="1"/>
</dbReference>